<dbReference type="EMBL" id="CADCXV010000901">
    <property type="protein sequence ID" value="CAB0038282.1"/>
    <property type="molecule type" value="Genomic_DNA"/>
</dbReference>
<evidence type="ECO:0000313" key="2">
    <source>
        <dbReference type="EMBL" id="CAB0038282.1"/>
    </source>
</evidence>
<feature type="compositionally biased region" description="Low complexity" evidence="1">
    <location>
        <begin position="147"/>
        <end position="158"/>
    </location>
</feature>
<accession>A0A6H5IU40</accession>
<evidence type="ECO:0000313" key="3">
    <source>
        <dbReference type="Proteomes" id="UP000479190"/>
    </source>
</evidence>
<reference evidence="2 3" key="1">
    <citation type="submission" date="2020-02" db="EMBL/GenBank/DDBJ databases">
        <authorList>
            <person name="Ferguson B K."/>
        </authorList>
    </citation>
    <scope>NUCLEOTIDE SEQUENCE [LARGE SCALE GENOMIC DNA]</scope>
</reference>
<dbReference type="Proteomes" id="UP000479190">
    <property type="component" value="Unassembled WGS sequence"/>
</dbReference>
<feature type="region of interest" description="Disordered" evidence="1">
    <location>
        <begin position="115"/>
        <end position="182"/>
    </location>
</feature>
<dbReference type="AlphaFoldDB" id="A0A6H5IU40"/>
<name>A0A6H5IU40_9HYME</name>
<keyword evidence="3" id="KW-1185">Reference proteome</keyword>
<proteinExistence type="predicted"/>
<gene>
    <name evidence="2" type="ORF">TBRA_LOCUS10069</name>
</gene>
<organism evidence="2 3">
    <name type="scientific">Trichogramma brassicae</name>
    <dbReference type="NCBI Taxonomy" id="86971"/>
    <lineage>
        <taxon>Eukaryota</taxon>
        <taxon>Metazoa</taxon>
        <taxon>Ecdysozoa</taxon>
        <taxon>Arthropoda</taxon>
        <taxon>Hexapoda</taxon>
        <taxon>Insecta</taxon>
        <taxon>Pterygota</taxon>
        <taxon>Neoptera</taxon>
        <taxon>Endopterygota</taxon>
        <taxon>Hymenoptera</taxon>
        <taxon>Apocrita</taxon>
        <taxon>Proctotrupomorpha</taxon>
        <taxon>Chalcidoidea</taxon>
        <taxon>Trichogrammatidae</taxon>
        <taxon>Trichogramma</taxon>
    </lineage>
</organism>
<evidence type="ECO:0000256" key="1">
    <source>
        <dbReference type="SAM" id="MobiDB-lite"/>
    </source>
</evidence>
<sequence>MRSDSNCCLSSRLHKGDANCDTVAFRCPATAARKTAWTRSGLFTRKFNRKGRQQWIYVCSASRAASRAYMIKETRSRACRTHSTYYLLRCIRSGCLHDLSLSIRPFGCPRHCCTSNHPRRDDRRRERRGGGGRGQLQRQLPDDQRRAAQPRGQSQRLRQLLRLRPGHTRDHAVPGRAALQRRGEGLRLADQRLLRQHLRRLSQLAVLHASPRAPSTGRQ</sequence>
<protein>
    <submittedName>
        <fullName evidence="2">Uncharacterized protein</fullName>
    </submittedName>
</protein>